<dbReference type="PROSITE" id="PS51012">
    <property type="entry name" value="ABC_TM2"/>
    <property type="match status" value="1"/>
</dbReference>
<accession>A0ABM8TRD5</accession>
<keyword evidence="12" id="KW-1185">Reference proteome</keyword>
<feature type="transmembrane region" description="Helical" evidence="9">
    <location>
        <begin position="29"/>
        <end position="50"/>
    </location>
</feature>
<reference evidence="11 12" key="1">
    <citation type="submission" date="2021-03" db="EMBL/GenBank/DDBJ databases">
        <authorList>
            <person name="Peeters C."/>
        </authorList>
    </citation>
    <scope>NUCLEOTIDE SEQUENCE [LARGE SCALE GENOMIC DNA]</scope>
    <source>
        <strain evidence="11 12">LMG 26411</strain>
    </source>
</reference>
<comment type="subcellular location">
    <subcellularLocation>
        <location evidence="1 9">Cell inner membrane</location>
        <topology evidence="1 9">Multi-pass membrane protein</topology>
    </subcellularLocation>
</comment>
<feature type="domain" description="ABC transmembrane type-2" evidence="10">
    <location>
        <begin position="30"/>
        <end position="248"/>
    </location>
</feature>
<dbReference type="PANTHER" id="PTHR30413:SF8">
    <property type="entry name" value="TRANSPORT PERMEASE PROTEIN"/>
    <property type="match status" value="1"/>
</dbReference>
<gene>
    <name evidence="11" type="primary">kpsM</name>
    <name evidence="11" type="ORF">LMG26411_06187</name>
</gene>
<keyword evidence="4 9" id="KW-1003">Cell membrane</keyword>
<evidence type="ECO:0000256" key="3">
    <source>
        <dbReference type="ARBA" id="ARBA00022448"/>
    </source>
</evidence>
<keyword evidence="7 9" id="KW-1133">Transmembrane helix</keyword>
<dbReference type="PANTHER" id="PTHR30413">
    <property type="entry name" value="INNER MEMBRANE TRANSPORT PERMEASE"/>
    <property type="match status" value="1"/>
</dbReference>
<evidence type="ECO:0000256" key="1">
    <source>
        <dbReference type="ARBA" id="ARBA00004429"/>
    </source>
</evidence>
<feature type="transmembrane region" description="Helical" evidence="9">
    <location>
        <begin position="223"/>
        <end position="245"/>
    </location>
</feature>
<keyword evidence="6 9" id="KW-0812">Transmembrane</keyword>
<dbReference type="InterPro" id="IPR000412">
    <property type="entry name" value="ABC_2_transport"/>
</dbReference>
<evidence type="ECO:0000256" key="9">
    <source>
        <dbReference type="RuleBase" id="RU361157"/>
    </source>
</evidence>
<dbReference type="EMBL" id="CAJPVI010000049">
    <property type="protein sequence ID" value="CAG2158769.1"/>
    <property type="molecule type" value="Genomic_DNA"/>
</dbReference>
<dbReference type="Pfam" id="PF01061">
    <property type="entry name" value="ABC2_membrane"/>
    <property type="match status" value="1"/>
</dbReference>
<name>A0ABM8TRD5_9BURK</name>
<evidence type="ECO:0000313" key="11">
    <source>
        <dbReference type="EMBL" id="CAG2158769.1"/>
    </source>
</evidence>
<feature type="transmembrane region" description="Helical" evidence="9">
    <location>
        <begin position="136"/>
        <end position="165"/>
    </location>
</feature>
<dbReference type="Proteomes" id="UP000672657">
    <property type="component" value="Unassembled WGS sequence"/>
</dbReference>
<dbReference type="PRINTS" id="PR00164">
    <property type="entry name" value="ABC2TRNSPORT"/>
</dbReference>
<keyword evidence="8 9" id="KW-0472">Membrane</keyword>
<evidence type="ECO:0000259" key="10">
    <source>
        <dbReference type="PROSITE" id="PS51012"/>
    </source>
</evidence>
<evidence type="ECO:0000256" key="6">
    <source>
        <dbReference type="ARBA" id="ARBA00022692"/>
    </source>
</evidence>
<evidence type="ECO:0000256" key="2">
    <source>
        <dbReference type="ARBA" id="ARBA00007783"/>
    </source>
</evidence>
<sequence>MILKEIYDYRQIVSQLVMQQLLTRYRRTIFGYLWTVLNPLLMMGITALVFSHVFRFGLRDYTIFLLAGTVPWTLFSSTLIQAGASIVGNEGLLKKIYIPKIIFPVSTSTGILLDSLFSLCALFVIALFVGAKISIALVFLPIAFALLYVFSLGLSLTLAVVMVYFRDMQHLIGVMLQAWFFVTPIMYQLDAISPRLREIIVLNPMLYFIDLFRAPIYQSVFPSLHTIGIATVLAAVSLVVGLKIFRLYENKLIFRL</sequence>
<proteinExistence type="inferred from homology"/>
<evidence type="ECO:0000313" key="12">
    <source>
        <dbReference type="Proteomes" id="UP000672657"/>
    </source>
</evidence>
<dbReference type="InterPro" id="IPR047817">
    <property type="entry name" value="ABC2_TM_bact-type"/>
</dbReference>
<feature type="transmembrane region" description="Helical" evidence="9">
    <location>
        <begin position="62"/>
        <end position="81"/>
    </location>
</feature>
<keyword evidence="5" id="KW-0997">Cell inner membrane</keyword>
<feature type="transmembrane region" description="Helical" evidence="9">
    <location>
        <begin position="171"/>
        <end position="187"/>
    </location>
</feature>
<evidence type="ECO:0000256" key="5">
    <source>
        <dbReference type="ARBA" id="ARBA00022519"/>
    </source>
</evidence>
<organism evidence="11 12">
    <name type="scientific">Cupriavidus numazuensis</name>
    <dbReference type="NCBI Taxonomy" id="221992"/>
    <lineage>
        <taxon>Bacteria</taxon>
        <taxon>Pseudomonadati</taxon>
        <taxon>Pseudomonadota</taxon>
        <taxon>Betaproteobacteria</taxon>
        <taxon>Burkholderiales</taxon>
        <taxon>Burkholderiaceae</taxon>
        <taxon>Cupriavidus</taxon>
    </lineage>
</organism>
<evidence type="ECO:0000256" key="4">
    <source>
        <dbReference type="ARBA" id="ARBA00022475"/>
    </source>
</evidence>
<evidence type="ECO:0000256" key="7">
    <source>
        <dbReference type="ARBA" id="ARBA00022989"/>
    </source>
</evidence>
<keyword evidence="3 9" id="KW-0813">Transport</keyword>
<comment type="similarity">
    <text evidence="2 9">Belongs to the ABC-2 integral membrane protein family.</text>
</comment>
<comment type="caution">
    <text evidence="11">The sequence shown here is derived from an EMBL/GenBank/DDBJ whole genome shotgun (WGS) entry which is preliminary data.</text>
</comment>
<dbReference type="RefSeq" id="WP_211957024.1">
    <property type="nucleotide sequence ID" value="NZ_CAJPVI010000049.1"/>
</dbReference>
<evidence type="ECO:0000256" key="8">
    <source>
        <dbReference type="ARBA" id="ARBA00023136"/>
    </source>
</evidence>
<protein>
    <recommendedName>
        <fullName evidence="9">Transport permease protein</fullName>
    </recommendedName>
</protein>
<feature type="transmembrane region" description="Helical" evidence="9">
    <location>
        <begin position="101"/>
        <end position="129"/>
    </location>
</feature>
<dbReference type="InterPro" id="IPR013525">
    <property type="entry name" value="ABC2_TM"/>
</dbReference>